<proteinExistence type="predicted"/>
<evidence type="ECO:0000259" key="3">
    <source>
        <dbReference type="PROSITE" id="PS51898"/>
    </source>
</evidence>
<dbReference type="InterPro" id="IPR002104">
    <property type="entry name" value="Integrase_catalytic"/>
</dbReference>
<gene>
    <name evidence="4" type="ordered locus">HCH_02852</name>
</gene>
<dbReference type="Proteomes" id="UP000000238">
    <property type="component" value="Chromosome"/>
</dbReference>
<dbReference type="EMBL" id="CP000155">
    <property type="protein sequence ID" value="ABC29629.1"/>
    <property type="molecule type" value="Genomic_DNA"/>
</dbReference>
<dbReference type="GO" id="GO:0003677">
    <property type="term" value="F:DNA binding"/>
    <property type="evidence" value="ECO:0007669"/>
    <property type="project" value="InterPro"/>
</dbReference>
<name>Q2SI95_HAHCH</name>
<dbReference type="CDD" id="cd00796">
    <property type="entry name" value="INT_Rci_Hp1_C"/>
    <property type="match status" value="1"/>
</dbReference>
<feature type="domain" description="Tyr recombinase" evidence="3">
    <location>
        <begin position="177"/>
        <end position="356"/>
    </location>
</feature>
<sequence>MASSRKRVTKSGEVRWYREIRIKRDGKIIYREGKTWPSKRLADEWGKRRELELAQPGALERMRHSGTTLSDVLSWYYDEYKDIARFGRSKSYRLRAMMQMEELRVPILSLNSSHLVEFVRARRRHAGPSTVRSDLAYLKNAVKLARGHFEDFPVDMRVFDDAGAVCWKNKLIAMSARRDRRPTDDELRMLTDYFRNRAMKPKMVIPMYDIIWFAIHSARRLSEILEIRWADNDSETLTGLARDVKHPTKKHGNHRKFKYTREAWDIVSRQERNPDDDRIFPYKANAVSRRFCLACRELGINDLRFHDLRHEATSRLFERGYDIVQVQQFTLHESWRELQRYTNLRPADVPLLPAAPHHLDFSNG</sequence>
<dbReference type="InterPro" id="IPR011010">
    <property type="entry name" value="DNA_brk_join_enz"/>
</dbReference>
<dbReference type="SUPFAM" id="SSF56349">
    <property type="entry name" value="DNA breaking-rejoining enzymes"/>
    <property type="match status" value="1"/>
</dbReference>
<reference evidence="4 5" key="1">
    <citation type="journal article" date="2005" name="Nucleic Acids Res.">
        <title>Genomic blueprint of Hahella chejuensis, a marine microbe producing an algicidal agent.</title>
        <authorList>
            <person name="Jeong H."/>
            <person name="Yim J.H."/>
            <person name="Lee C."/>
            <person name="Choi S.-H."/>
            <person name="Park Y.K."/>
            <person name="Yoon S.H."/>
            <person name="Hur C.-G."/>
            <person name="Kang H.-Y."/>
            <person name="Kim D."/>
            <person name="Lee H.H."/>
            <person name="Park K.H."/>
            <person name="Park S.-H."/>
            <person name="Park H.-S."/>
            <person name="Lee H.K."/>
            <person name="Oh T.K."/>
            <person name="Kim J.F."/>
        </authorList>
    </citation>
    <scope>NUCLEOTIDE SEQUENCE [LARGE SCALE GENOMIC DNA]</scope>
    <source>
        <strain evidence="4 5">KCTC 2396</strain>
    </source>
</reference>
<protein>
    <submittedName>
        <fullName evidence="4">Integrase</fullName>
    </submittedName>
</protein>
<dbReference type="PANTHER" id="PTHR30349">
    <property type="entry name" value="PHAGE INTEGRASE-RELATED"/>
    <property type="match status" value="1"/>
</dbReference>
<dbReference type="Gene3D" id="1.10.443.10">
    <property type="entry name" value="Intergrase catalytic core"/>
    <property type="match status" value="1"/>
</dbReference>
<dbReference type="AlphaFoldDB" id="Q2SI95"/>
<dbReference type="InterPro" id="IPR013762">
    <property type="entry name" value="Integrase-like_cat_sf"/>
</dbReference>
<accession>Q2SI95</accession>
<evidence type="ECO:0000313" key="4">
    <source>
        <dbReference type="EMBL" id="ABC29629.1"/>
    </source>
</evidence>
<dbReference type="InterPro" id="IPR050090">
    <property type="entry name" value="Tyrosine_recombinase_XerCD"/>
</dbReference>
<keyword evidence="2" id="KW-0233">DNA recombination</keyword>
<evidence type="ECO:0000256" key="2">
    <source>
        <dbReference type="ARBA" id="ARBA00023172"/>
    </source>
</evidence>
<evidence type="ECO:0000256" key="1">
    <source>
        <dbReference type="ARBA" id="ARBA00022908"/>
    </source>
</evidence>
<dbReference type="KEGG" id="hch:HCH_02852"/>
<organism evidence="4 5">
    <name type="scientific">Hahella chejuensis (strain KCTC 2396)</name>
    <dbReference type="NCBI Taxonomy" id="349521"/>
    <lineage>
        <taxon>Bacteria</taxon>
        <taxon>Pseudomonadati</taxon>
        <taxon>Pseudomonadota</taxon>
        <taxon>Gammaproteobacteria</taxon>
        <taxon>Oceanospirillales</taxon>
        <taxon>Hahellaceae</taxon>
        <taxon>Hahella</taxon>
    </lineage>
</organism>
<dbReference type="OrthoDB" id="9057547at2"/>
<dbReference type="HOGENOM" id="CLU_027562_32_0_6"/>
<keyword evidence="1" id="KW-0229">DNA integration</keyword>
<dbReference type="GO" id="GO:0006310">
    <property type="term" value="P:DNA recombination"/>
    <property type="evidence" value="ECO:0007669"/>
    <property type="project" value="UniProtKB-KW"/>
</dbReference>
<dbReference type="Pfam" id="PF00589">
    <property type="entry name" value="Phage_integrase"/>
    <property type="match status" value="1"/>
</dbReference>
<evidence type="ECO:0000313" key="5">
    <source>
        <dbReference type="Proteomes" id="UP000000238"/>
    </source>
</evidence>
<keyword evidence="5" id="KW-1185">Reference proteome</keyword>
<dbReference type="PROSITE" id="PS51898">
    <property type="entry name" value="TYR_RECOMBINASE"/>
    <property type="match status" value="1"/>
</dbReference>
<dbReference type="PANTHER" id="PTHR30349:SF94">
    <property type="entry name" value="INTEGRASE_RECOMBINASE HI_1414-RELATED"/>
    <property type="match status" value="1"/>
</dbReference>
<dbReference type="GO" id="GO:0015074">
    <property type="term" value="P:DNA integration"/>
    <property type="evidence" value="ECO:0007669"/>
    <property type="project" value="UniProtKB-KW"/>
</dbReference>
<dbReference type="RefSeq" id="WP_011396698.1">
    <property type="nucleotide sequence ID" value="NC_007645.1"/>
</dbReference>
<dbReference type="eggNOG" id="COG0582">
    <property type="taxonomic scope" value="Bacteria"/>
</dbReference>